<proteinExistence type="predicted"/>
<sequence length="72" mass="8658">MSENENKRRWFDLRFLIGLLFVIYGFILAIFGLIVHPKAIVNWNINLWWGVLLFVFGSVFLLLSRREQRMDD</sequence>
<evidence type="ECO:0000256" key="1">
    <source>
        <dbReference type="SAM" id="Phobius"/>
    </source>
</evidence>
<organism evidence="2 3">
    <name type="scientific">Fodinisporobacter ferrooxydans</name>
    <dbReference type="NCBI Taxonomy" id="2901836"/>
    <lineage>
        <taxon>Bacteria</taxon>
        <taxon>Bacillati</taxon>
        <taxon>Bacillota</taxon>
        <taxon>Bacilli</taxon>
        <taxon>Bacillales</taxon>
        <taxon>Alicyclobacillaceae</taxon>
        <taxon>Fodinisporobacter</taxon>
    </lineage>
</organism>
<feature type="transmembrane region" description="Helical" evidence="1">
    <location>
        <begin position="12"/>
        <end position="35"/>
    </location>
</feature>
<name>A0ABY4CPY9_9BACL</name>
<evidence type="ECO:0000313" key="3">
    <source>
        <dbReference type="Proteomes" id="UP000830167"/>
    </source>
</evidence>
<keyword evidence="1" id="KW-0812">Transmembrane</keyword>
<dbReference type="EMBL" id="CP089291">
    <property type="protein sequence ID" value="UOF92561.1"/>
    <property type="molecule type" value="Genomic_DNA"/>
</dbReference>
<keyword evidence="1" id="KW-1133">Transmembrane helix</keyword>
<gene>
    <name evidence="2" type="ORF">LSG31_10625</name>
</gene>
<keyword evidence="3" id="KW-1185">Reference proteome</keyword>
<dbReference type="RefSeq" id="WP_347439232.1">
    <property type="nucleotide sequence ID" value="NZ_CP089291.1"/>
</dbReference>
<accession>A0ABY4CPY9</accession>
<feature type="transmembrane region" description="Helical" evidence="1">
    <location>
        <begin position="47"/>
        <end position="64"/>
    </location>
</feature>
<protein>
    <submittedName>
        <fullName evidence="2">Alkaline shock response membrane anchor protein AmaP</fullName>
    </submittedName>
</protein>
<evidence type="ECO:0000313" key="2">
    <source>
        <dbReference type="EMBL" id="UOF92561.1"/>
    </source>
</evidence>
<reference evidence="2" key="1">
    <citation type="submission" date="2021-12" db="EMBL/GenBank/DDBJ databases">
        <title>Alicyclobacillaceae gen. nov., sp. nov., isolated from chalcocite enrichment system.</title>
        <authorList>
            <person name="Jiang Z."/>
        </authorList>
    </citation>
    <scope>NUCLEOTIDE SEQUENCE</scope>
    <source>
        <strain evidence="2">MYW30-H2</strain>
    </source>
</reference>
<keyword evidence="1" id="KW-0472">Membrane</keyword>
<dbReference type="Proteomes" id="UP000830167">
    <property type="component" value="Chromosome"/>
</dbReference>